<dbReference type="AlphaFoldDB" id="A0A1A8B7J6"/>
<dbReference type="OMA" id="WDTQPQP"/>
<dbReference type="InterPro" id="IPR014044">
    <property type="entry name" value="CAP_dom"/>
</dbReference>
<dbReference type="PROSITE" id="PS01009">
    <property type="entry name" value="CRISP_1"/>
    <property type="match status" value="1"/>
</dbReference>
<evidence type="ECO:0000256" key="4">
    <source>
        <dbReference type="SAM" id="Phobius"/>
    </source>
</evidence>
<feature type="domain" description="SCP" evidence="6">
    <location>
        <begin position="31"/>
        <end position="183"/>
    </location>
</feature>
<dbReference type="InterPro" id="IPR034121">
    <property type="entry name" value="SCP_GLIPR-1-like"/>
</dbReference>
<proteinExistence type="inferred from homology"/>
<dbReference type="GO" id="GO:0005576">
    <property type="term" value="C:extracellular region"/>
    <property type="evidence" value="ECO:0007669"/>
    <property type="project" value="InterPro"/>
</dbReference>
<reference evidence="7" key="2">
    <citation type="submission" date="2016-06" db="EMBL/GenBank/DDBJ databases">
        <title>The genome of a short-lived fish provides insights into sex chromosome evolution and the genetic control of aging.</title>
        <authorList>
            <person name="Reichwald K."/>
            <person name="Felder M."/>
            <person name="Petzold A."/>
            <person name="Koch P."/>
            <person name="Groth M."/>
            <person name="Platzer M."/>
        </authorList>
    </citation>
    <scope>NUCLEOTIDE SEQUENCE</scope>
    <source>
        <tissue evidence="7">Brain</tissue>
    </source>
</reference>
<dbReference type="SMART" id="SM00198">
    <property type="entry name" value="SCP"/>
    <property type="match status" value="1"/>
</dbReference>
<keyword evidence="5" id="KW-0732">Signal</keyword>
<keyword evidence="4" id="KW-1133">Transmembrane helix</keyword>
<accession>A0A1A8B7J6</accession>
<dbReference type="PRINTS" id="PR00837">
    <property type="entry name" value="V5TPXLIKE"/>
</dbReference>
<feature type="chain" id="PRO_5008366438" evidence="5">
    <location>
        <begin position="23"/>
        <end position="264"/>
    </location>
</feature>
<dbReference type="PRINTS" id="PR00838">
    <property type="entry name" value="V5ALLERGEN"/>
</dbReference>
<organism evidence="7">
    <name type="scientific">Nothobranchius furzeri</name>
    <name type="common">Turquoise killifish</name>
    <dbReference type="NCBI Taxonomy" id="105023"/>
    <lineage>
        <taxon>Eukaryota</taxon>
        <taxon>Metazoa</taxon>
        <taxon>Chordata</taxon>
        <taxon>Craniata</taxon>
        <taxon>Vertebrata</taxon>
        <taxon>Euteleostomi</taxon>
        <taxon>Actinopterygii</taxon>
        <taxon>Neopterygii</taxon>
        <taxon>Teleostei</taxon>
        <taxon>Neoteleostei</taxon>
        <taxon>Acanthomorphata</taxon>
        <taxon>Ovalentaria</taxon>
        <taxon>Atherinomorphae</taxon>
        <taxon>Cyprinodontiformes</taxon>
        <taxon>Nothobranchiidae</taxon>
        <taxon>Nothobranchius</taxon>
    </lineage>
</organism>
<dbReference type="Gene3D" id="3.40.33.10">
    <property type="entry name" value="CAP"/>
    <property type="match status" value="1"/>
</dbReference>
<dbReference type="InterPro" id="IPR001283">
    <property type="entry name" value="CRISP-related"/>
</dbReference>
<evidence type="ECO:0000256" key="1">
    <source>
        <dbReference type="ARBA" id="ARBA00004370"/>
    </source>
</evidence>
<dbReference type="GO" id="GO:0016020">
    <property type="term" value="C:membrane"/>
    <property type="evidence" value="ECO:0007669"/>
    <property type="project" value="UniProtKB-SubCell"/>
</dbReference>
<dbReference type="PROSITE" id="PS01010">
    <property type="entry name" value="CRISP_2"/>
    <property type="match status" value="1"/>
</dbReference>
<dbReference type="Pfam" id="PF00188">
    <property type="entry name" value="CAP"/>
    <property type="match status" value="1"/>
</dbReference>
<reference evidence="7" key="1">
    <citation type="submission" date="2016-05" db="EMBL/GenBank/DDBJ databases">
        <authorList>
            <person name="Lavstsen T."/>
            <person name="Jespersen J.S."/>
        </authorList>
    </citation>
    <scope>NUCLEOTIDE SEQUENCE</scope>
    <source>
        <tissue evidence="7">Brain</tissue>
    </source>
</reference>
<dbReference type="EMBL" id="HADY01024166">
    <property type="protein sequence ID" value="SBP62651.1"/>
    <property type="molecule type" value="Transcribed_RNA"/>
</dbReference>
<gene>
    <name evidence="7" type="primary">GLIPR1</name>
</gene>
<dbReference type="KEGG" id="nfu:107373089"/>
<dbReference type="CDD" id="cd05385">
    <property type="entry name" value="CAP_GLIPR1-like"/>
    <property type="match status" value="1"/>
</dbReference>
<evidence type="ECO:0000259" key="6">
    <source>
        <dbReference type="SMART" id="SM00198"/>
    </source>
</evidence>
<keyword evidence="4" id="KW-0812">Transmembrane</keyword>
<dbReference type="PANTHER" id="PTHR10334">
    <property type="entry name" value="CYSTEINE-RICH SECRETORY PROTEIN-RELATED"/>
    <property type="match status" value="1"/>
</dbReference>
<comment type="subcellular location">
    <subcellularLocation>
        <location evidence="1">Membrane</location>
    </subcellularLocation>
</comment>
<feature type="transmembrane region" description="Helical" evidence="4">
    <location>
        <begin position="232"/>
        <end position="257"/>
    </location>
</feature>
<keyword evidence="3 4" id="KW-0472">Membrane</keyword>
<evidence type="ECO:0000313" key="7">
    <source>
        <dbReference type="EMBL" id="SBP62651.1"/>
    </source>
</evidence>
<evidence type="ECO:0000256" key="5">
    <source>
        <dbReference type="SAM" id="SignalP"/>
    </source>
</evidence>
<feature type="signal peptide" evidence="5">
    <location>
        <begin position="1"/>
        <end position="22"/>
    </location>
</feature>
<protein>
    <submittedName>
        <fullName evidence="7">GLI pathogenesis-related 1</fullName>
    </submittedName>
</protein>
<evidence type="ECO:0000256" key="3">
    <source>
        <dbReference type="ARBA" id="ARBA00023136"/>
    </source>
</evidence>
<sequence length="264" mass="29995">MKRTRKILVWAWIVLVLEVCSISLPEISDKKFIEDCVKEHNTARSAVSPPASNMLYMTWDEGLAMTARAWARRCEFKHNIYLKDVRSVHPTFHSVGENIWTGAPASSFNTKHAIKRWVNESHDYNFNNNKCTYVCGHYTQVVWADSYKVGCAVQLCTNGVKHFTTSEGALLVCNYGPGGNVNGWPPYNSVGTACSGCRGRCKDRLCRSEERDSQKSYNWTPNWDTASGDSNYWIILVIRVIAVLLTFAAAYGVHYFYPNVFCYE</sequence>
<dbReference type="SUPFAM" id="SSF55797">
    <property type="entry name" value="PR-1-like"/>
    <property type="match status" value="1"/>
</dbReference>
<comment type="similarity">
    <text evidence="2">Belongs to the CRISP family.</text>
</comment>
<evidence type="ECO:0000256" key="2">
    <source>
        <dbReference type="ARBA" id="ARBA00009923"/>
    </source>
</evidence>
<dbReference type="InterPro" id="IPR002413">
    <property type="entry name" value="V5_allergen-like"/>
</dbReference>
<name>A0A1A8B7J6_NOTFU</name>
<dbReference type="InterPro" id="IPR035940">
    <property type="entry name" value="CAP_sf"/>
</dbReference>
<dbReference type="InterPro" id="IPR018244">
    <property type="entry name" value="Allrgn_V5/Tpx1_CS"/>
</dbReference>